<dbReference type="InterPro" id="IPR000566">
    <property type="entry name" value="Lipocln_cytosolic_FA-bd_dom"/>
</dbReference>
<evidence type="ECO:0000313" key="3">
    <source>
        <dbReference type="EMBL" id="GFR99961.1"/>
    </source>
</evidence>
<dbReference type="GO" id="GO:0005737">
    <property type="term" value="C:cytoplasm"/>
    <property type="evidence" value="ECO:0007669"/>
    <property type="project" value="TreeGrafter"/>
</dbReference>
<dbReference type="PANTHER" id="PTHR10612:SF62">
    <property type="entry name" value="LIPOCALIN_CYTOSOLIC FATTY-ACID BINDING DOMAIN-CONTAINING PROTEIN"/>
    <property type="match status" value="1"/>
</dbReference>
<evidence type="ECO:0000256" key="1">
    <source>
        <dbReference type="ARBA" id="ARBA00023121"/>
    </source>
</evidence>
<evidence type="ECO:0000313" key="4">
    <source>
        <dbReference type="Proteomes" id="UP000762676"/>
    </source>
</evidence>
<reference evidence="3 4" key="1">
    <citation type="journal article" date="2021" name="Elife">
        <title>Chloroplast acquisition without the gene transfer in kleptoplastic sea slugs, Plakobranchus ocellatus.</title>
        <authorList>
            <person name="Maeda T."/>
            <person name="Takahashi S."/>
            <person name="Yoshida T."/>
            <person name="Shimamura S."/>
            <person name="Takaki Y."/>
            <person name="Nagai Y."/>
            <person name="Toyoda A."/>
            <person name="Suzuki Y."/>
            <person name="Arimoto A."/>
            <person name="Ishii H."/>
            <person name="Satoh N."/>
            <person name="Nishiyama T."/>
            <person name="Hasebe M."/>
            <person name="Maruyama T."/>
            <person name="Minagawa J."/>
            <person name="Obokata J."/>
            <person name="Shigenobu S."/>
        </authorList>
    </citation>
    <scope>NUCLEOTIDE SEQUENCE [LARGE SCALE GENOMIC DNA]</scope>
</reference>
<dbReference type="GO" id="GO:0006629">
    <property type="term" value="P:lipid metabolic process"/>
    <property type="evidence" value="ECO:0007669"/>
    <property type="project" value="TreeGrafter"/>
</dbReference>
<dbReference type="Gene3D" id="2.40.128.20">
    <property type="match status" value="1"/>
</dbReference>
<organism evidence="3 4">
    <name type="scientific">Elysia marginata</name>
    <dbReference type="NCBI Taxonomy" id="1093978"/>
    <lineage>
        <taxon>Eukaryota</taxon>
        <taxon>Metazoa</taxon>
        <taxon>Spiralia</taxon>
        <taxon>Lophotrochozoa</taxon>
        <taxon>Mollusca</taxon>
        <taxon>Gastropoda</taxon>
        <taxon>Heterobranchia</taxon>
        <taxon>Euthyneura</taxon>
        <taxon>Panpulmonata</taxon>
        <taxon>Sacoglossa</taxon>
        <taxon>Placobranchoidea</taxon>
        <taxon>Plakobranchidae</taxon>
        <taxon>Elysia</taxon>
    </lineage>
</organism>
<dbReference type="AlphaFoldDB" id="A0AAV4HS01"/>
<keyword evidence="1" id="KW-0446">Lipid-binding</keyword>
<keyword evidence="4" id="KW-1185">Reference proteome</keyword>
<name>A0AAV4HS01_9GAST</name>
<dbReference type="PANTHER" id="PTHR10612">
    <property type="entry name" value="APOLIPOPROTEIN D"/>
    <property type="match status" value="1"/>
</dbReference>
<dbReference type="SUPFAM" id="SSF50814">
    <property type="entry name" value="Lipocalins"/>
    <property type="match status" value="1"/>
</dbReference>
<dbReference type="GO" id="GO:0008289">
    <property type="term" value="F:lipid binding"/>
    <property type="evidence" value="ECO:0007669"/>
    <property type="project" value="UniProtKB-KW"/>
</dbReference>
<dbReference type="Pfam" id="PF08212">
    <property type="entry name" value="Lipocalin_2"/>
    <property type="match status" value="1"/>
</dbReference>
<evidence type="ECO:0000259" key="2">
    <source>
        <dbReference type="Pfam" id="PF08212"/>
    </source>
</evidence>
<dbReference type="Proteomes" id="UP000762676">
    <property type="component" value="Unassembled WGS sequence"/>
</dbReference>
<proteinExistence type="predicted"/>
<accession>A0AAV4HS01</accession>
<sequence>MSLPGVQGKCMFPSPSSNFTLSGYYGVWYEIGKIQTAGGAAFEKDCVCTTIDVQPRTGGQHGDSTALNSCRKLTPTGKFLNATGQLTEMNRPGKWKEGFFFAAPKVDYTVIYLDKNFAVEYDCGDILDLYTNYCIHIMARVPNPDAAGVQAVLNFAEKLALNTENLPYQATLQKGCW</sequence>
<comment type="caution">
    <text evidence="3">The sequence shown here is derived from an EMBL/GenBank/DDBJ whole genome shotgun (WGS) entry which is preliminary data.</text>
</comment>
<protein>
    <submittedName>
        <fullName evidence="3">Prostaglandin-H2 D-isomerase</fullName>
    </submittedName>
</protein>
<dbReference type="GO" id="GO:0000302">
    <property type="term" value="P:response to reactive oxygen species"/>
    <property type="evidence" value="ECO:0007669"/>
    <property type="project" value="TreeGrafter"/>
</dbReference>
<feature type="domain" description="Lipocalin/cytosolic fatty-acid binding" evidence="2">
    <location>
        <begin position="21"/>
        <end position="167"/>
    </location>
</feature>
<dbReference type="InterPro" id="IPR012674">
    <property type="entry name" value="Calycin"/>
</dbReference>
<gene>
    <name evidence="3" type="ORF">ElyMa_001060000</name>
</gene>
<dbReference type="EMBL" id="BMAT01002136">
    <property type="protein sequence ID" value="GFR99961.1"/>
    <property type="molecule type" value="Genomic_DNA"/>
</dbReference>